<comment type="similarity">
    <text evidence="1">Belongs to the paxM FAD-dependent monooxygenase family.</text>
</comment>
<evidence type="ECO:0000259" key="6">
    <source>
        <dbReference type="Pfam" id="PF01494"/>
    </source>
</evidence>
<dbReference type="PANTHER" id="PTHR13789:SF215">
    <property type="entry name" value="FAD-BINDING DOMAIN-CONTAINING PROTEIN-RELATED"/>
    <property type="match status" value="1"/>
</dbReference>
<evidence type="ECO:0000313" key="7">
    <source>
        <dbReference type="EMBL" id="KFX49731.1"/>
    </source>
</evidence>
<dbReference type="Gene3D" id="3.50.50.60">
    <property type="entry name" value="FAD/NAD(P)-binding domain"/>
    <property type="match status" value="1"/>
</dbReference>
<name>A0A093VSW5_TALMA</name>
<keyword evidence="5 7" id="KW-0503">Monooxygenase</keyword>
<organism evidence="7">
    <name type="scientific">Talaromyces marneffei PM1</name>
    <dbReference type="NCBI Taxonomy" id="1077442"/>
    <lineage>
        <taxon>Eukaryota</taxon>
        <taxon>Fungi</taxon>
        <taxon>Dikarya</taxon>
        <taxon>Ascomycota</taxon>
        <taxon>Pezizomycotina</taxon>
        <taxon>Eurotiomycetes</taxon>
        <taxon>Eurotiomycetidae</taxon>
        <taxon>Eurotiales</taxon>
        <taxon>Trichocomaceae</taxon>
        <taxon>Talaromyces</taxon>
        <taxon>Talaromyces sect. Talaromyces</taxon>
    </lineage>
</organism>
<dbReference type="HOGENOM" id="CLU_009665_19_0_1"/>
<dbReference type="GO" id="GO:0071949">
    <property type="term" value="F:FAD binding"/>
    <property type="evidence" value="ECO:0007669"/>
    <property type="project" value="InterPro"/>
</dbReference>
<dbReference type="EMBL" id="JPOX01000009">
    <property type="protein sequence ID" value="KFX49731.1"/>
    <property type="molecule type" value="Genomic_DNA"/>
</dbReference>
<dbReference type="SUPFAM" id="SSF51905">
    <property type="entry name" value="FAD/NAD(P)-binding domain"/>
    <property type="match status" value="1"/>
</dbReference>
<sequence length="434" mass="47687">MPLEVIIVGAGIAGLTAAVSLCEAGHSVRIFEKSKFAAEIGAAVVLSPNAVRVLSTFGFSCDRAQARQLQLWETVDGTTLNLLGKVDHREAEQKYGAPLYAIHRVDLHNELLLLISQESKKPATIYLRSKVVDADPEKGMIQLEDGTKHYADLIVAADGLRSVLRKAVFRGEDVNAKPTGLSAFRFLIPTPELESHSSLADLRQWKQPGVTIIADTTDTVNERHMVCGEVQNLVGIHPTRTIPGNGDNLEDIKASMLEEFAHFHPDLLELIKLDQPPSASRIFKIANTTYRIAPDITYWPLSIHDPLPRWSYGRVVLIGDAAHPMLPFGGQGSNQAIEDGGALGYLLRDVDNHSDIPDRLALFEQVRRKRASRVQILSKARVGQERTVEEELKNYADPPGSVVPTSHAERTMHDFGFDLIGKCNEVLAQPIASA</sequence>
<evidence type="ECO:0000256" key="2">
    <source>
        <dbReference type="ARBA" id="ARBA00022630"/>
    </source>
</evidence>
<protein>
    <submittedName>
        <fullName evidence="7">6-hydroxynicotinate 3-monooxygenase</fullName>
    </submittedName>
</protein>
<dbReference type="InterPro" id="IPR036188">
    <property type="entry name" value="FAD/NAD-bd_sf"/>
</dbReference>
<evidence type="ECO:0000256" key="5">
    <source>
        <dbReference type="ARBA" id="ARBA00023033"/>
    </source>
</evidence>
<keyword evidence="3" id="KW-0274">FAD</keyword>
<dbReference type="AlphaFoldDB" id="A0A093VSW5"/>
<proteinExistence type="inferred from homology"/>
<dbReference type="eggNOG" id="KOG2614">
    <property type="taxonomic scope" value="Eukaryota"/>
</dbReference>
<dbReference type="InterPro" id="IPR002938">
    <property type="entry name" value="FAD-bd"/>
</dbReference>
<evidence type="ECO:0000256" key="4">
    <source>
        <dbReference type="ARBA" id="ARBA00023002"/>
    </source>
</evidence>
<accession>A0A093VSW5</accession>
<dbReference type="PANTHER" id="PTHR13789">
    <property type="entry name" value="MONOOXYGENASE"/>
    <property type="match status" value="1"/>
</dbReference>
<dbReference type="PRINTS" id="PR00420">
    <property type="entry name" value="RNGMNOXGNASE"/>
</dbReference>
<feature type="domain" description="FAD-binding" evidence="6">
    <location>
        <begin position="309"/>
        <end position="374"/>
    </location>
</feature>
<keyword evidence="4" id="KW-0560">Oxidoreductase</keyword>
<keyword evidence="2" id="KW-0285">Flavoprotein</keyword>
<dbReference type="GO" id="GO:0004497">
    <property type="term" value="F:monooxygenase activity"/>
    <property type="evidence" value="ECO:0007669"/>
    <property type="project" value="UniProtKB-KW"/>
</dbReference>
<gene>
    <name evidence="7" type="ORF">GQ26_0093010</name>
</gene>
<comment type="caution">
    <text evidence="7">The sequence shown here is derived from an EMBL/GenBank/DDBJ whole genome shotgun (WGS) entry which is preliminary data.</text>
</comment>
<dbReference type="InterPro" id="IPR050493">
    <property type="entry name" value="FAD-dep_Monooxygenase_BioMet"/>
</dbReference>
<reference evidence="7" key="1">
    <citation type="journal article" date="2014" name="PLoS Genet.">
        <title>Signature Gene Expression Reveals Novel Clues to the Molecular Mechanisms of Dimorphic Transition in Penicillium marneffei.</title>
        <authorList>
            <person name="Yang E."/>
            <person name="Wang G."/>
            <person name="Cai J."/>
            <person name="Woo P.C."/>
            <person name="Lau S.K."/>
            <person name="Yuen K.-Y."/>
            <person name="Chow W.-N."/>
            <person name="Lin X."/>
        </authorList>
    </citation>
    <scope>NUCLEOTIDE SEQUENCE [LARGE SCALE GENOMIC DNA]</scope>
    <source>
        <strain evidence="7">PM1</strain>
    </source>
</reference>
<dbReference type="Pfam" id="PF01494">
    <property type="entry name" value="FAD_binding_3"/>
    <property type="match status" value="2"/>
</dbReference>
<evidence type="ECO:0000256" key="3">
    <source>
        <dbReference type="ARBA" id="ARBA00022827"/>
    </source>
</evidence>
<evidence type="ECO:0000256" key="1">
    <source>
        <dbReference type="ARBA" id="ARBA00007992"/>
    </source>
</evidence>
<feature type="domain" description="FAD-binding" evidence="6">
    <location>
        <begin position="4"/>
        <end position="168"/>
    </location>
</feature>